<name>A0A167TY15_9AGAM</name>
<dbReference type="Proteomes" id="UP000076532">
    <property type="component" value="Unassembled WGS sequence"/>
</dbReference>
<accession>A0A167TY15</accession>
<dbReference type="EMBL" id="KV418081">
    <property type="protein sequence ID" value="KZP03396.1"/>
    <property type="molecule type" value="Genomic_DNA"/>
</dbReference>
<organism evidence="1 2">
    <name type="scientific">Athelia psychrophila</name>
    <dbReference type="NCBI Taxonomy" id="1759441"/>
    <lineage>
        <taxon>Eukaryota</taxon>
        <taxon>Fungi</taxon>
        <taxon>Dikarya</taxon>
        <taxon>Basidiomycota</taxon>
        <taxon>Agaricomycotina</taxon>
        <taxon>Agaricomycetes</taxon>
        <taxon>Agaricomycetidae</taxon>
        <taxon>Atheliales</taxon>
        <taxon>Atheliaceae</taxon>
        <taxon>Athelia</taxon>
    </lineage>
</organism>
<gene>
    <name evidence="1" type="ORF">FIBSPDRAFT_807857</name>
</gene>
<sequence length="400" mass="43904">MLPGDADDTSEAPLYSAEPAFDERILERALAFERTVPTGTYVRAGEHLQLMLKEQVDGASVPSYGRHGLIKGELILSDPEGIVAVDIKLEGQLAMALGGIGRPASTEFFNFKRNIWRSSASASPPTPCPAHHYFEMKLPPTYRGRTTKELPLPPSCEISLPECSVACKYTFTVTASKAPRLGVLRRKRSFTVDVDYHPEMLPPRPVLPLDIPFSETETSMPSAWHEVKSTMKTRYNSGVQPILCHFYIPSPRIFGMSSAIPFHVRLTGPIASLRALYAQNTAATATSNVVRVRLMRNVHATSYGNQVRKTVPIGEGELYALPPRNPGPGGAEVLEWEGSVRCTGDVAVGGFVVDDILTIRDCMVLDVHPPNLNSSPLVEMQSVQQVLLVDDRWSLDSTHS</sequence>
<evidence type="ECO:0000313" key="1">
    <source>
        <dbReference type="EMBL" id="KZP03396.1"/>
    </source>
</evidence>
<proteinExistence type="predicted"/>
<evidence type="ECO:0000313" key="2">
    <source>
        <dbReference type="Proteomes" id="UP000076532"/>
    </source>
</evidence>
<protein>
    <recommendedName>
        <fullName evidence="3">Arrestin-like N-terminal domain-containing protein</fullName>
    </recommendedName>
</protein>
<reference evidence="1 2" key="1">
    <citation type="journal article" date="2016" name="Mol. Biol. Evol.">
        <title>Comparative Genomics of Early-Diverging Mushroom-Forming Fungi Provides Insights into the Origins of Lignocellulose Decay Capabilities.</title>
        <authorList>
            <person name="Nagy L.G."/>
            <person name="Riley R."/>
            <person name="Tritt A."/>
            <person name="Adam C."/>
            <person name="Daum C."/>
            <person name="Floudas D."/>
            <person name="Sun H."/>
            <person name="Yadav J.S."/>
            <person name="Pangilinan J."/>
            <person name="Larsson K.H."/>
            <person name="Matsuura K."/>
            <person name="Barry K."/>
            <person name="Labutti K."/>
            <person name="Kuo R."/>
            <person name="Ohm R.A."/>
            <person name="Bhattacharya S.S."/>
            <person name="Shirouzu T."/>
            <person name="Yoshinaga Y."/>
            <person name="Martin F.M."/>
            <person name="Grigoriev I.V."/>
            <person name="Hibbett D.S."/>
        </authorList>
    </citation>
    <scope>NUCLEOTIDE SEQUENCE [LARGE SCALE GENOMIC DNA]</scope>
    <source>
        <strain evidence="1 2">CBS 109695</strain>
    </source>
</reference>
<keyword evidence="2" id="KW-1185">Reference proteome</keyword>
<dbReference type="STRING" id="436010.A0A167TY15"/>
<dbReference type="OrthoDB" id="3252135at2759"/>
<evidence type="ECO:0008006" key="3">
    <source>
        <dbReference type="Google" id="ProtNLM"/>
    </source>
</evidence>
<dbReference type="AlphaFoldDB" id="A0A167TY15"/>